<dbReference type="Pfam" id="PF02074">
    <property type="entry name" value="Peptidase_M32"/>
    <property type="match status" value="1"/>
</dbReference>
<evidence type="ECO:0008006" key="2">
    <source>
        <dbReference type="Google" id="ProtNLM"/>
    </source>
</evidence>
<dbReference type="PIRSF" id="PIRSF006615">
    <property type="entry name" value="Zn_crbxpep_Taq"/>
    <property type="match status" value="1"/>
</dbReference>
<gene>
    <name evidence="1" type="ORF">METZ01_LOCUS198538</name>
</gene>
<evidence type="ECO:0000313" key="1">
    <source>
        <dbReference type="EMBL" id="SVB45684.1"/>
    </source>
</evidence>
<proteinExistence type="predicted"/>
<dbReference type="SUPFAM" id="SSF55486">
    <property type="entry name" value="Metalloproteases ('zincins'), catalytic domain"/>
    <property type="match status" value="1"/>
</dbReference>
<dbReference type="GO" id="GO:0006508">
    <property type="term" value="P:proteolysis"/>
    <property type="evidence" value="ECO:0007669"/>
    <property type="project" value="InterPro"/>
</dbReference>
<accession>A0A382E6E7</accession>
<dbReference type="PANTHER" id="PTHR34217">
    <property type="entry name" value="METAL-DEPENDENT CARBOXYPEPTIDASE"/>
    <property type="match status" value="1"/>
</dbReference>
<protein>
    <recommendedName>
        <fullName evidence="2">Carboxypeptidase M32</fullName>
    </recommendedName>
</protein>
<sequence length="517" mass="57466">VYWANEQLPLAPYTSDHSRRWDMLMHYERLEARFSKINNLNHAVAMLSWDDAAVMPPGGGVVRAEALATLNGVLHGELSAPEIADLIHATADEPLEAWQRANVREMERSFDAAMAVPADLVTAYSKATSICEQRWRQLRAENDFNGILPLLSEVVNLTRHRAQCLAEAKGLELYDALLDIYEPGLRQADVDPLFRVLLDFLPGCIDSILARQEPAIPIEGPFAEDRQANLGRVMMTRLGFDFEHGRLDVSHHPFCGGVPDDTRITTRYNENNFLESLFGVLHETGHALYEQGLPSLWRTQPVGGSGGMALHESQSLFMEMQVCRSPDFIAFAAPHIRDAFGGGNESAEWSADNLLQHVRKVGRGFIRVDADEATYPMHVILRYELEKALVAGNLDPADIPDAWNEKMQSYLGLDTEGNDADGCMQDVHWFSGAIGYFPTYTLGALAAAQLFKSAMEAIDDLSGLIAHGEFDRLVGWLRQQVHSQGRLFATGPLIEKITGEPLSAQAFKAHLEGRYLD</sequence>
<dbReference type="AlphaFoldDB" id="A0A382E6E7"/>
<dbReference type="InterPro" id="IPR001333">
    <property type="entry name" value="Peptidase_M32_Taq"/>
</dbReference>
<name>A0A382E6E7_9ZZZZ</name>
<dbReference type="CDD" id="cd06460">
    <property type="entry name" value="M32_Taq"/>
    <property type="match status" value="1"/>
</dbReference>
<dbReference type="GO" id="GO:0004181">
    <property type="term" value="F:metallocarboxypeptidase activity"/>
    <property type="evidence" value="ECO:0007669"/>
    <property type="project" value="InterPro"/>
</dbReference>
<reference evidence="1" key="1">
    <citation type="submission" date="2018-05" db="EMBL/GenBank/DDBJ databases">
        <authorList>
            <person name="Lanie J.A."/>
            <person name="Ng W.-L."/>
            <person name="Kazmierczak K.M."/>
            <person name="Andrzejewski T.M."/>
            <person name="Davidsen T.M."/>
            <person name="Wayne K.J."/>
            <person name="Tettelin H."/>
            <person name="Glass J.I."/>
            <person name="Rusch D."/>
            <person name="Podicherti R."/>
            <person name="Tsui H.-C.T."/>
            <person name="Winkler M.E."/>
        </authorList>
    </citation>
    <scope>NUCLEOTIDE SEQUENCE</scope>
</reference>
<dbReference type="PROSITE" id="PS52034">
    <property type="entry name" value="PEPTIDASE_M32"/>
    <property type="match status" value="1"/>
</dbReference>
<organism evidence="1">
    <name type="scientific">marine metagenome</name>
    <dbReference type="NCBI Taxonomy" id="408172"/>
    <lineage>
        <taxon>unclassified sequences</taxon>
        <taxon>metagenomes</taxon>
        <taxon>ecological metagenomes</taxon>
    </lineage>
</organism>
<feature type="non-terminal residue" evidence="1">
    <location>
        <position position="1"/>
    </location>
</feature>
<dbReference type="Gene3D" id="1.10.1370.30">
    <property type="match status" value="1"/>
</dbReference>
<dbReference type="PANTHER" id="PTHR34217:SF1">
    <property type="entry name" value="CARBOXYPEPTIDASE 1"/>
    <property type="match status" value="1"/>
</dbReference>
<dbReference type="PRINTS" id="PR00998">
    <property type="entry name" value="CRBOXYPTASET"/>
</dbReference>
<dbReference type="EMBL" id="UINC01042697">
    <property type="protein sequence ID" value="SVB45684.1"/>
    <property type="molecule type" value="Genomic_DNA"/>
</dbReference>